<dbReference type="PANTHER" id="PTHR45953">
    <property type="entry name" value="IDURONATE 2-SULFATASE"/>
    <property type="match status" value="1"/>
</dbReference>
<accession>A0ABX1I7A6</accession>
<evidence type="ECO:0000256" key="2">
    <source>
        <dbReference type="ARBA" id="ARBA00022801"/>
    </source>
</evidence>
<keyword evidence="1" id="KW-0479">Metal-binding</keyword>
<dbReference type="Gene3D" id="3.30.1120.10">
    <property type="match status" value="1"/>
</dbReference>
<keyword evidence="6" id="KW-1185">Reference proteome</keyword>
<dbReference type="InterPro" id="IPR017850">
    <property type="entry name" value="Alkaline_phosphatase_core_sf"/>
</dbReference>
<dbReference type="Pfam" id="PF00884">
    <property type="entry name" value="Sulfatase"/>
    <property type="match status" value="1"/>
</dbReference>
<gene>
    <name evidence="5" type="ORF">HF203_09095</name>
</gene>
<feature type="transmembrane region" description="Helical" evidence="3">
    <location>
        <begin position="6"/>
        <end position="29"/>
    </location>
</feature>
<protein>
    <submittedName>
        <fullName evidence="5">Sulfatase-like hydrolase/transferase</fullName>
    </submittedName>
</protein>
<comment type="caution">
    <text evidence="5">The sequence shown here is derived from an EMBL/GenBank/DDBJ whole genome shotgun (WGS) entry which is preliminary data.</text>
</comment>
<dbReference type="PANTHER" id="PTHR45953:SF1">
    <property type="entry name" value="IDURONATE 2-SULFATASE"/>
    <property type="match status" value="1"/>
</dbReference>
<evidence type="ECO:0000313" key="6">
    <source>
        <dbReference type="Proteomes" id="UP000740754"/>
    </source>
</evidence>
<sequence length="695" mass="76299">MTATLAQLIVTVHGAALLTALAFTLALTLKSIRDYTTAGPVLPTEVLQRFQGYAVWALLRLAGWALVVAGYWALAGALWWQGIAPLLGHQPGGLGGALAAALAITGATLWRFIHALLYNPGLIVASSHYRISRLYPLWARLSPARLQRIEWGLLVAGLVPMLFGALAPARTGDRAGSLLLLATLALLLIIAALAAHRPHAPARPGRAGSRERPNLLLIGCDTLRADWLGCAGHPRGLTPNIDALAAAGTQFAHCYVPCGRTAPSLISLLTGTWPQTHGIRDNFVADAATRLRVASLPRLLGAAGYRSEAISDWCGADLGKFDFGFDRLDLPEDSWNLRYLLRQGPKDLRLFLSLFLHNRLGKRLLPEVYYLGGIPSTDALGTEVRTRLSRLAEDERPFLLNAFFSTTHPPFACEHPYYARYAEPDYSGPSKFAMARLTDPFEIIRRQGEPRREFDLDQILRLYDGCVKRFDDEVGAILEHLEHCGLADRTLVVIYSDHGMEFFEHDTWGQGNSVLSDHSARIPLIVRDPLERGGHRVEGIVRSVDLAPTLLARCGLRPPPTMDGVSLAVCLGGAPAPALTAYTESGIWLTDLPGMPEGHLRYPDLLGLLDVPDHRSGTLAIRPEYAELVVRAKDRMVREGCWKLTYQPLTTGAIWQLFDLRHDPDCRHDLAAIHPEIVTRLRARLVSQLEPGLSV</sequence>
<feature type="transmembrane region" description="Helical" evidence="3">
    <location>
        <begin position="50"/>
        <end position="74"/>
    </location>
</feature>
<name>A0ABX1I7A6_9GAMM</name>
<keyword evidence="2" id="KW-0378">Hydrolase</keyword>
<feature type="transmembrane region" description="Helical" evidence="3">
    <location>
        <begin position="151"/>
        <end position="169"/>
    </location>
</feature>
<evidence type="ECO:0000259" key="4">
    <source>
        <dbReference type="Pfam" id="PF00884"/>
    </source>
</evidence>
<feature type="transmembrane region" description="Helical" evidence="3">
    <location>
        <begin position="175"/>
        <end position="196"/>
    </location>
</feature>
<evidence type="ECO:0000256" key="3">
    <source>
        <dbReference type="SAM" id="Phobius"/>
    </source>
</evidence>
<dbReference type="EMBL" id="JAAXKX010000011">
    <property type="protein sequence ID" value="NKN33377.1"/>
    <property type="molecule type" value="Genomic_DNA"/>
</dbReference>
<keyword evidence="3" id="KW-0812">Transmembrane</keyword>
<dbReference type="Gene3D" id="3.40.720.10">
    <property type="entry name" value="Alkaline Phosphatase, subunit A"/>
    <property type="match status" value="1"/>
</dbReference>
<dbReference type="Proteomes" id="UP000740754">
    <property type="component" value="Unassembled WGS sequence"/>
</dbReference>
<keyword evidence="3" id="KW-0472">Membrane</keyword>
<dbReference type="RefSeq" id="WP_168668873.1">
    <property type="nucleotide sequence ID" value="NZ_JAAXKX010000011.1"/>
</dbReference>
<evidence type="ECO:0000256" key="1">
    <source>
        <dbReference type="ARBA" id="ARBA00022723"/>
    </source>
</evidence>
<feature type="transmembrane region" description="Helical" evidence="3">
    <location>
        <begin position="94"/>
        <end position="113"/>
    </location>
</feature>
<keyword evidence="3" id="KW-1133">Transmembrane helix</keyword>
<feature type="domain" description="Sulfatase N-terminal" evidence="4">
    <location>
        <begin position="213"/>
        <end position="554"/>
    </location>
</feature>
<dbReference type="InterPro" id="IPR000917">
    <property type="entry name" value="Sulfatase_N"/>
</dbReference>
<proteinExistence type="predicted"/>
<reference evidence="5 6" key="1">
    <citation type="submission" date="2020-04" db="EMBL/GenBank/DDBJ databases">
        <title>Draft Whole-Genome sequence of Marichromatium bheemlicum DSM 18632, type strain.</title>
        <authorList>
            <person name="Kyndt J.A."/>
            <person name="Meyer T.E."/>
        </authorList>
    </citation>
    <scope>NUCLEOTIDE SEQUENCE [LARGE SCALE GENOMIC DNA]</scope>
    <source>
        <strain evidence="5 6">DSM 18632</strain>
    </source>
</reference>
<dbReference type="SUPFAM" id="SSF53649">
    <property type="entry name" value="Alkaline phosphatase-like"/>
    <property type="match status" value="1"/>
</dbReference>
<organism evidence="5 6">
    <name type="scientific">Marichromatium bheemlicum</name>
    <dbReference type="NCBI Taxonomy" id="365339"/>
    <lineage>
        <taxon>Bacteria</taxon>
        <taxon>Pseudomonadati</taxon>
        <taxon>Pseudomonadota</taxon>
        <taxon>Gammaproteobacteria</taxon>
        <taxon>Chromatiales</taxon>
        <taxon>Chromatiaceae</taxon>
        <taxon>Marichromatium</taxon>
    </lineage>
</organism>
<evidence type="ECO:0000313" key="5">
    <source>
        <dbReference type="EMBL" id="NKN33377.1"/>
    </source>
</evidence>